<dbReference type="SUPFAM" id="SSF81558">
    <property type="entry name" value="Photosystem I subunits PsaA/PsaB"/>
    <property type="match status" value="1"/>
</dbReference>
<dbReference type="GO" id="GO:0009579">
    <property type="term" value="C:thylakoid"/>
    <property type="evidence" value="ECO:0007669"/>
    <property type="project" value="InterPro"/>
</dbReference>
<feature type="region of interest" description="Disordered" evidence="1">
    <location>
        <begin position="104"/>
        <end position="157"/>
    </location>
</feature>
<proteinExistence type="predicted"/>
<dbReference type="GO" id="GO:0015979">
    <property type="term" value="P:photosynthesis"/>
    <property type="evidence" value="ECO:0007669"/>
    <property type="project" value="InterPro"/>
</dbReference>
<sequence>MVVVDYQGLPPLFGDALNIIKGALDARGSKLMPDKKDFGCSFLCNRGCLLPIHEFKDRKIQENDPQSAQNKHESRRKTFDDVLAVHSARHEDDWADGARARILGGSDAGRLDDDIVDDAGDHHEVGEEDEGEDGHGGREGYGGEFQAEARWPEEGVR</sequence>
<accession>A0A5N6LD00</accession>
<dbReference type="InterPro" id="IPR001280">
    <property type="entry name" value="PSI_PsaA/B"/>
</dbReference>
<dbReference type="AlphaFoldDB" id="A0A5N6LD00"/>
<dbReference type="Pfam" id="PF00223">
    <property type="entry name" value="PsaA_PsaB"/>
    <property type="match status" value="1"/>
</dbReference>
<reference evidence="2 3" key="1">
    <citation type="submission" date="2019-05" db="EMBL/GenBank/DDBJ databases">
        <title>Mikania micrantha, genome provides insights into the molecular mechanism of rapid growth.</title>
        <authorList>
            <person name="Liu B."/>
        </authorList>
    </citation>
    <scope>NUCLEOTIDE SEQUENCE [LARGE SCALE GENOMIC DNA]</scope>
    <source>
        <strain evidence="2">NLD-2019</strain>
        <tissue evidence="2">Leaf</tissue>
    </source>
</reference>
<dbReference type="OrthoDB" id="10608120at2759"/>
<evidence type="ECO:0000313" key="3">
    <source>
        <dbReference type="Proteomes" id="UP000326396"/>
    </source>
</evidence>
<dbReference type="EMBL" id="SZYD01001601">
    <property type="protein sequence ID" value="KAD0533624.1"/>
    <property type="molecule type" value="Genomic_DNA"/>
</dbReference>
<dbReference type="InterPro" id="IPR036408">
    <property type="entry name" value="PSI_PsaA/B_sf"/>
</dbReference>
<dbReference type="GO" id="GO:0016020">
    <property type="term" value="C:membrane"/>
    <property type="evidence" value="ECO:0007669"/>
    <property type="project" value="InterPro"/>
</dbReference>
<feature type="compositionally biased region" description="Basic and acidic residues" evidence="1">
    <location>
        <begin position="109"/>
        <end position="125"/>
    </location>
</feature>
<gene>
    <name evidence="2" type="ORF">E3N88_44109</name>
</gene>
<comment type="caution">
    <text evidence="2">The sequence shown here is derived from an EMBL/GenBank/DDBJ whole genome shotgun (WGS) entry which is preliminary data.</text>
</comment>
<protein>
    <submittedName>
        <fullName evidence="2">Uncharacterized protein</fullName>
    </submittedName>
</protein>
<evidence type="ECO:0000256" key="1">
    <source>
        <dbReference type="SAM" id="MobiDB-lite"/>
    </source>
</evidence>
<name>A0A5N6LD00_9ASTR</name>
<dbReference type="Gene3D" id="1.20.1130.10">
    <property type="entry name" value="Photosystem I PsaA/PsaB"/>
    <property type="match status" value="1"/>
</dbReference>
<dbReference type="InterPro" id="IPR048254">
    <property type="entry name" value="CDP_ALCOHOL_P_TRANSF_CS"/>
</dbReference>
<dbReference type="PROSITE" id="PS00379">
    <property type="entry name" value="CDP_ALCOHOL_P_TRANSF"/>
    <property type="match status" value="1"/>
</dbReference>
<feature type="region of interest" description="Disordered" evidence="1">
    <location>
        <begin position="58"/>
        <end position="77"/>
    </location>
</feature>
<organism evidence="2 3">
    <name type="scientific">Mikania micrantha</name>
    <name type="common">bitter vine</name>
    <dbReference type="NCBI Taxonomy" id="192012"/>
    <lineage>
        <taxon>Eukaryota</taxon>
        <taxon>Viridiplantae</taxon>
        <taxon>Streptophyta</taxon>
        <taxon>Embryophyta</taxon>
        <taxon>Tracheophyta</taxon>
        <taxon>Spermatophyta</taxon>
        <taxon>Magnoliopsida</taxon>
        <taxon>eudicotyledons</taxon>
        <taxon>Gunneridae</taxon>
        <taxon>Pentapetalae</taxon>
        <taxon>asterids</taxon>
        <taxon>campanulids</taxon>
        <taxon>Asterales</taxon>
        <taxon>Asteraceae</taxon>
        <taxon>Asteroideae</taxon>
        <taxon>Heliantheae alliance</taxon>
        <taxon>Eupatorieae</taxon>
        <taxon>Mikania</taxon>
    </lineage>
</organism>
<keyword evidence="3" id="KW-1185">Reference proteome</keyword>
<dbReference type="Proteomes" id="UP000326396">
    <property type="component" value="Unassembled WGS sequence"/>
</dbReference>
<evidence type="ECO:0000313" key="2">
    <source>
        <dbReference type="EMBL" id="KAD0533624.1"/>
    </source>
</evidence>